<dbReference type="InterPro" id="IPR038350">
    <property type="entry name" value="Orai_sf"/>
</dbReference>
<dbReference type="EMBL" id="FR824132">
    <property type="protein sequence ID" value="CCA20179.1"/>
    <property type="molecule type" value="Genomic_DNA"/>
</dbReference>
<evidence type="ECO:0000256" key="1">
    <source>
        <dbReference type="ARBA" id="ARBA00004141"/>
    </source>
</evidence>
<evidence type="ECO:0000256" key="5">
    <source>
        <dbReference type="ARBA" id="ARBA00023136"/>
    </source>
</evidence>
<sequence length="326" mass="37080">MASSVVSALFGSYDLRNAKQWRDEDILHREQEIQWLNDDVVRAHEWRNADIERYLRKEKLENEHLVCAARADQLATISEQCTLLCGFTVASMVNMSFPEDLSRFVLALYAISASIVCVSLLLCTLMSSMLLLAVTRYASSQLELDIKRMDLSELEINAPFTVWWLKKCDVEHRTAMKLMLIGVTLFFQYLGTLAWVQFIDYRAASITISSLSVVGFLFWQVRIASRWRYLLTPPTSPTTVPTTSYLRGCNGYPSARSSIYSSRFPSTISVTKRLWDPLRSPMANSEHLKSANSTTRFTSTAILTPSSYEELKSPKHDPKNILSSCQ</sequence>
<gene>
    <name evidence="7" type="primary">AlNc14C87G5574</name>
    <name evidence="7" type="ORF">ALNC14_063220</name>
</gene>
<keyword evidence="4 6" id="KW-1133">Transmembrane helix</keyword>
<evidence type="ECO:0000256" key="3">
    <source>
        <dbReference type="ARBA" id="ARBA00022692"/>
    </source>
</evidence>
<comment type="similarity">
    <text evidence="2">Belongs to the Orai family.</text>
</comment>
<keyword evidence="3 6" id="KW-0812">Transmembrane</keyword>
<proteinExistence type="inferred from homology"/>
<reference evidence="7" key="1">
    <citation type="journal article" date="2011" name="PLoS Biol.">
        <title>Gene gain and loss during evolution of obligate parasitism in the white rust pathogen of Arabidopsis thaliana.</title>
        <authorList>
            <person name="Kemen E."/>
            <person name="Gardiner A."/>
            <person name="Schultz-Larsen T."/>
            <person name="Kemen A.C."/>
            <person name="Balmuth A.L."/>
            <person name="Robert-Seilaniantz A."/>
            <person name="Bailey K."/>
            <person name="Holub E."/>
            <person name="Studholme D.J."/>
            <person name="Maclean D."/>
            <person name="Jones J.D."/>
        </authorList>
    </citation>
    <scope>NUCLEOTIDE SEQUENCE</scope>
</reference>
<protein>
    <submittedName>
        <fullName evidence="7">Uncharacterized protein AlNc14C87G5574</fullName>
    </submittedName>
</protein>
<dbReference type="Pfam" id="PF07856">
    <property type="entry name" value="Orai-1"/>
    <property type="match status" value="1"/>
</dbReference>
<dbReference type="Gene3D" id="1.20.140.140">
    <property type="entry name" value="Calcium release-activated calcium channel protein Orai"/>
    <property type="match status" value="1"/>
</dbReference>
<feature type="transmembrane region" description="Helical" evidence="6">
    <location>
        <begin position="175"/>
        <end position="195"/>
    </location>
</feature>
<keyword evidence="5 6" id="KW-0472">Membrane</keyword>
<comment type="subcellular location">
    <subcellularLocation>
        <location evidence="1">Membrane</location>
        <topology evidence="1">Multi-pass membrane protein</topology>
    </subcellularLocation>
</comment>
<organism evidence="7">
    <name type="scientific">Albugo laibachii Nc14</name>
    <dbReference type="NCBI Taxonomy" id="890382"/>
    <lineage>
        <taxon>Eukaryota</taxon>
        <taxon>Sar</taxon>
        <taxon>Stramenopiles</taxon>
        <taxon>Oomycota</taxon>
        <taxon>Peronosporomycetes</taxon>
        <taxon>Albuginales</taxon>
        <taxon>Albuginaceae</taxon>
        <taxon>Albugo</taxon>
    </lineage>
</organism>
<dbReference type="InterPro" id="IPR012446">
    <property type="entry name" value="CRAC_channel"/>
</dbReference>
<reference evidence="7" key="2">
    <citation type="submission" date="2011-02" db="EMBL/GenBank/DDBJ databases">
        <authorList>
            <person name="MacLean D."/>
        </authorList>
    </citation>
    <scope>NUCLEOTIDE SEQUENCE</scope>
</reference>
<feature type="transmembrane region" description="Helical" evidence="6">
    <location>
        <begin position="201"/>
        <end position="219"/>
    </location>
</feature>
<accession>F0WG44</accession>
<evidence type="ECO:0000256" key="4">
    <source>
        <dbReference type="ARBA" id="ARBA00022989"/>
    </source>
</evidence>
<evidence type="ECO:0000313" key="7">
    <source>
        <dbReference type="EMBL" id="CCA20179.1"/>
    </source>
</evidence>
<evidence type="ECO:0000256" key="6">
    <source>
        <dbReference type="SAM" id="Phobius"/>
    </source>
</evidence>
<evidence type="ECO:0000256" key="2">
    <source>
        <dbReference type="ARBA" id="ARBA00008062"/>
    </source>
</evidence>
<dbReference type="AlphaFoldDB" id="F0WG44"/>
<feature type="transmembrane region" description="Helical" evidence="6">
    <location>
        <begin position="104"/>
        <end position="134"/>
    </location>
</feature>
<dbReference type="GO" id="GO:0016020">
    <property type="term" value="C:membrane"/>
    <property type="evidence" value="ECO:0007669"/>
    <property type="project" value="UniProtKB-SubCell"/>
</dbReference>
<dbReference type="HOGENOM" id="CLU_078109_0_0_1"/>
<name>F0WG44_9STRA</name>